<organism evidence="1 2">
    <name type="scientific">Kineobactrum salinum</name>
    <dbReference type="NCBI Taxonomy" id="2708301"/>
    <lineage>
        <taxon>Bacteria</taxon>
        <taxon>Pseudomonadati</taxon>
        <taxon>Pseudomonadota</taxon>
        <taxon>Gammaproteobacteria</taxon>
        <taxon>Cellvibrionales</taxon>
        <taxon>Halieaceae</taxon>
        <taxon>Kineobactrum</taxon>
    </lineage>
</organism>
<dbReference type="InterPro" id="IPR019650">
    <property type="entry name" value="DUF2513"/>
</dbReference>
<keyword evidence="2" id="KW-1185">Reference proteome</keyword>
<evidence type="ECO:0000313" key="2">
    <source>
        <dbReference type="Proteomes" id="UP000477680"/>
    </source>
</evidence>
<reference evidence="1 2" key="1">
    <citation type="submission" date="2020-02" db="EMBL/GenBank/DDBJ databases">
        <title>Genome sequencing for Kineobactrum sp. M2.</title>
        <authorList>
            <person name="Park S.-J."/>
        </authorList>
    </citation>
    <scope>NUCLEOTIDE SEQUENCE [LARGE SCALE GENOMIC DNA]</scope>
    <source>
        <strain evidence="1 2">M2</strain>
    </source>
</reference>
<accession>A0A6C0U3S6</accession>
<name>A0A6C0U3S6_9GAMM</name>
<dbReference type="EMBL" id="CP048711">
    <property type="protein sequence ID" value="QIB65005.1"/>
    <property type="molecule type" value="Genomic_DNA"/>
</dbReference>
<dbReference type="KEGG" id="kim:G3T16_05915"/>
<proteinExistence type="predicted"/>
<gene>
    <name evidence="1" type="ORF">G3T16_05915</name>
</gene>
<evidence type="ECO:0000313" key="1">
    <source>
        <dbReference type="EMBL" id="QIB65005.1"/>
    </source>
</evidence>
<protein>
    <submittedName>
        <fullName evidence="1">DUF2513 domain-containing protein</fullName>
    </submittedName>
</protein>
<dbReference type="Proteomes" id="UP000477680">
    <property type="component" value="Chromosome"/>
</dbReference>
<dbReference type="AlphaFoldDB" id="A0A6C0U3S6"/>
<dbReference type="Pfam" id="PF10711">
    <property type="entry name" value="DUF2513"/>
    <property type="match status" value="1"/>
</dbReference>
<sequence length="122" mass="13935">MKRDLDLVRKILIFFEEKENDRIVRELSFEGYSDLQVKYHLLLMDEAGLLRCERVVSKSTPTRVIAVHPFSLTWDGHEFLEASKDDSFWNKAKSKVTTSTGALSFDVLKALLIAMAKESVGL</sequence>
<dbReference type="RefSeq" id="WP_163494254.1">
    <property type="nucleotide sequence ID" value="NZ_CP048711.1"/>
</dbReference>